<protein>
    <submittedName>
        <fullName evidence="4">YafY family transcriptional regulator</fullName>
    </submittedName>
</protein>
<dbReference type="PANTHER" id="PTHR34580">
    <property type="match status" value="1"/>
</dbReference>
<organism evidence="4 5">
    <name type="scientific">Alkaliphilus serpentinus</name>
    <dbReference type="NCBI Taxonomy" id="1482731"/>
    <lineage>
        <taxon>Bacteria</taxon>
        <taxon>Bacillati</taxon>
        <taxon>Bacillota</taxon>
        <taxon>Clostridia</taxon>
        <taxon>Peptostreptococcales</taxon>
        <taxon>Natronincolaceae</taxon>
        <taxon>Alkaliphilus</taxon>
    </lineage>
</organism>
<feature type="domain" description="HTH deoR-type" evidence="3">
    <location>
        <begin position="5"/>
        <end position="60"/>
    </location>
</feature>
<dbReference type="OrthoDB" id="9815009at2"/>
<name>A0A833HLH5_9FIRM</name>
<evidence type="ECO:0000313" key="5">
    <source>
        <dbReference type="Proteomes" id="UP000465601"/>
    </source>
</evidence>
<dbReference type="InterPro" id="IPR051534">
    <property type="entry name" value="CBASS_pafABC_assoc_protein"/>
</dbReference>
<dbReference type="InterPro" id="IPR028349">
    <property type="entry name" value="PafC-like"/>
</dbReference>
<dbReference type="GO" id="GO:0003700">
    <property type="term" value="F:DNA-binding transcription factor activity"/>
    <property type="evidence" value="ECO:0007669"/>
    <property type="project" value="InterPro"/>
</dbReference>
<dbReference type="Proteomes" id="UP000465601">
    <property type="component" value="Unassembled WGS sequence"/>
</dbReference>
<evidence type="ECO:0000313" key="4">
    <source>
        <dbReference type="EMBL" id="KAB3525726.1"/>
    </source>
</evidence>
<proteinExistence type="predicted"/>
<dbReference type="InterPro" id="IPR013196">
    <property type="entry name" value="HTH_11"/>
</dbReference>
<gene>
    <name evidence="4" type="ORF">F8153_14755</name>
</gene>
<evidence type="ECO:0000259" key="3">
    <source>
        <dbReference type="PROSITE" id="PS51000"/>
    </source>
</evidence>
<accession>A0A833HLH5</accession>
<comment type="caution">
    <text evidence="4">The sequence shown here is derived from an EMBL/GenBank/DDBJ whole genome shotgun (WGS) entry which is preliminary data.</text>
</comment>
<dbReference type="EMBL" id="WBZB01000058">
    <property type="protein sequence ID" value="KAB3525726.1"/>
    <property type="molecule type" value="Genomic_DNA"/>
</dbReference>
<sequence length="306" mass="35276">MLIMQIERLFKIIYYLLDKKSATANELAGLLGVSKRTVFRDIDTLSLSGIPIYSEKGSKGGYKLTDSFVLNKSVITEHEQNEILSALQGLSAVKTEETEQVLQKLSTFFKKSPPNWFSVDFTSWGDGGGVRDFSDIKNAIFEKHIIEFDYYNSKGEKTHRRVEPLHMWFKAHSWYINGFCLVKQGVRLFKLSRTRNFTVTDEKFMERDLLTESECHEKTDTFPDRVTLVMNIAPEMAYRAYDFYGEEDIVKNDDGSLTVTQRGEPEDNGMYGFILSFGEHAEVLEPKHIRDIINEKALLISKKYLK</sequence>
<dbReference type="InterPro" id="IPR001034">
    <property type="entry name" value="DeoR_HTH"/>
</dbReference>
<evidence type="ECO:0000256" key="1">
    <source>
        <dbReference type="ARBA" id="ARBA00023015"/>
    </source>
</evidence>
<dbReference type="Pfam" id="PF13280">
    <property type="entry name" value="WYL"/>
    <property type="match status" value="1"/>
</dbReference>
<dbReference type="InterPro" id="IPR036390">
    <property type="entry name" value="WH_DNA-bd_sf"/>
</dbReference>
<dbReference type="SMART" id="SM00420">
    <property type="entry name" value="HTH_DEOR"/>
    <property type="match status" value="1"/>
</dbReference>
<keyword evidence="2" id="KW-0804">Transcription</keyword>
<dbReference type="PANTHER" id="PTHR34580:SF1">
    <property type="entry name" value="PROTEIN PAFC"/>
    <property type="match status" value="1"/>
</dbReference>
<keyword evidence="5" id="KW-1185">Reference proteome</keyword>
<keyword evidence="1" id="KW-0805">Transcription regulation</keyword>
<evidence type="ECO:0000256" key="2">
    <source>
        <dbReference type="ARBA" id="ARBA00023163"/>
    </source>
</evidence>
<dbReference type="Pfam" id="PF08279">
    <property type="entry name" value="HTH_11"/>
    <property type="match status" value="1"/>
</dbReference>
<dbReference type="PROSITE" id="PS52050">
    <property type="entry name" value="WYL"/>
    <property type="match status" value="1"/>
</dbReference>
<dbReference type="InterPro" id="IPR026881">
    <property type="entry name" value="WYL_dom"/>
</dbReference>
<dbReference type="Pfam" id="PF25583">
    <property type="entry name" value="WCX"/>
    <property type="match status" value="1"/>
</dbReference>
<reference evidence="4 5" key="1">
    <citation type="submission" date="2019-10" db="EMBL/GenBank/DDBJ databases">
        <title>Alkaliphilus serpentinus sp. nov. and Alkaliphilus pronyensis sp. nov., two novel anaerobic alkaliphilic species isolated from the serpentinized-hosted hydrothermal field of the Prony Bay (New Caledonia).</title>
        <authorList>
            <person name="Postec A."/>
        </authorList>
    </citation>
    <scope>NUCLEOTIDE SEQUENCE [LARGE SCALE GENOMIC DNA]</scope>
    <source>
        <strain evidence="4 5">LacT</strain>
    </source>
</reference>
<dbReference type="PROSITE" id="PS51000">
    <property type="entry name" value="HTH_DEOR_2"/>
    <property type="match status" value="1"/>
</dbReference>
<dbReference type="SUPFAM" id="SSF46785">
    <property type="entry name" value="Winged helix' DNA-binding domain"/>
    <property type="match status" value="1"/>
</dbReference>
<dbReference type="AlphaFoldDB" id="A0A833HLH5"/>
<dbReference type="InterPro" id="IPR036388">
    <property type="entry name" value="WH-like_DNA-bd_sf"/>
</dbReference>
<dbReference type="Gene3D" id="1.10.10.10">
    <property type="entry name" value="Winged helix-like DNA-binding domain superfamily/Winged helix DNA-binding domain"/>
    <property type="match status" value="1"/>
</dbReference>
<dbReference type="PIRSF" id="PIRSF016838">
    <property type="entry name" value="PafC"/>
    <property type="match status" value="1"/>
</dbReference>
<dbReference type="InterPro" id="IPR057727">
    <property type="entry name" value="WCX_dom"/>
</dbReference>